<organism evidence="1 2">
    <name type="scientific">Pseudomonas leptonychotis</name>
    <dbReference type="NCBI Taxonomy" id="2448482"/>
    <lineage>
        <taxon>Bacteria</taxon>
        <taxon>Pseudomonadati</taxon>
        <taxon>Pseudomonadota</taxon>
        <taxon>Gammaproteobacteria</taxon>
        <taxon>Pseudomonadales</taxon>
        <taxon>Pseudomonadaceae</taxon>
        <taxon>Pseudomonas</taxon>
    </lineage>
</organism>
<accession>A0A4T1ZR40</accession>
<dbReference type="PANTHER" id="PTHR12993">
    <property type="entry name" value="N-ACETYLGLUCOSAMINYL-PHOSPHATIDYLINOSITOL DE-N-ACETYLASE-RELATED"/>
    <property type="match status" value="1"/>
</dbReference>
<reference evidence="1 2" key="1">
    <citation type="submission" date="2018-10" db="EMBL/GenBank/DDBJ databases">
        <title>Pseudomonas leptonychotis sp. nov., isolated from Weddell seals in Antarctica.</title>
        <authorList>
            <person name="Novakova D."/>
            <person name="Svec P."/>
            <person name="Kralova S."/>
            <person name="Kristofova L."/>
            <person name="Zeman M."/>
            <person name="Pantucek R."/>
            <person name="Maslanova I."/>
            <person name="Sedlacek I."/>
        </authorList>
    </citation>
    <scope>NUCLEOTIDE SEQUENCE [LARGE SCALE GENOMIC DNA]</scope>
    <source>
        <strain evidence="1 2">CCM 8849</strain>
    </source>
</reference>
<dbReference type="Gene3D" id="3.40.50.10320">
    <property type="entry name" value="LmbE-like"/>
    <property type="match status" value="1"/>
</dbReference>
<comment type="caution">
    <text evidence="1">The sequence shown here is derived from an EMBL/GenBank/DDBJ whole genome shotgun (WGS) entry which is preliminary data.</text>
</comment>
<dbReference type="OrthoDB" id="9790023at2"/>
<dbReference type="PANTHER" id="PTHR12993:SF11">
    <property type="entry name" value="N-ACETYLGLUCOSAMINYL-PHOSPHATIDYLINOSITOL DE-N-ACETYLASE"/>
    <property type="match status" value="1"/>
</dbReference>
<protein>
    <submittedName>
        <fullName evidence="1">PIG-L family deacetylase</fullName>
    </submittedName>
</protein>
<dbReference type="GO" id="GO:0016811">
    <property type="term" value="F:hydrolase activity, acting on carbon-nitrogen (but not peptide) bonds, in linear amides"/>
    <property type="evidence" value="ECO:0007669"/>
    <property type="project" value="TreeGrafter"/>
</dbReference>
<evidence type="ECO:0000313" key="1">
    <source>
        <dbReference type="EMBL" id="TIH06655.1"/>
    </source>
</evidence>
<dbReference type="EMBL" id="RFLV01000006">
    <property type="protein sequence ID" value="TIH06655.1"/>
    <property type="molecule type" value="Genomic_DNA"/>
</dbReference>
<evidence type="ECO:0000313" key="2">
    <source>
        <dbReference type="Proteomes" id="UP000307541"/>
    </source>
</evidence>
<sequence length="224" mass="24502">MFPKTVLIVAPHPDDETLGCGGTIIKLKAKGASVHWLIVTTIEGVAGFPKERVPVRSQEIECVREAYGFDGVHHCSLPAAALDTLGKGEIIGAIGNVIQSVRPDCVYIPYRNDVHSDHAAVFDATVSAAKTFRSPSVKAIYAYETLSETDFGLRPDDPGFRPNLYEDISGYLDKKIIIMSLFDGEMGEFPFPRSEECLRALATLRGAQANCRAAEAFMILKEIR</sequence>
<dbReference type="Pfam" id="PF02585">
    <property type="entry name" value="PIG-L"/>
    <property type="match status" value="1"/>
</dbReference>
<keyword evidence="2" id="KW-1185">Reference proteome</keyword>
<dbReference type="AlphaFoldDB" id="A0A4T1ZR40"/>
<dbReference type="Proteomes" id="UP000307541">
    <property type="component" value="Unassembled WGS sequence"/>
</dbReference>
<dbReference type="InterPro" id="IPR024078">
    <property type="entry name" value="LmbE-like_dom_sf"/>
</dbReference>
<proteinExistence type="predicted"/>
<dbReference type="SUPFAM" id="SSF102588">
    <property type="entry name" value="LmbE-like"/>
    <property type="match status" value="1"/>
</dbReference>
<dbReference type="InterPro" id="IPR003737">
    <property type="entry name" value="GlcNAc_PI_deacetylase-related"/>
</dbReference>
<name>A0A4T1ZR40_9PSED</name>
<gene>
    <name evidence="1" type="ORF">D8779_19245</name>
</gene>